<dbReference type="CDD" id="cd00609">
    <property type="entry name" value="AAT_like"/>
    <property type="match status" value="1"/>
</dbReference>
<keyword evidence="7" id="KW-0032">Aminotransferase</keyword>
<dbReference type="AlphaFoldDB" id="A0A2Z4ZN61"/>
<evidence type="ECO:0000256" key="3">
    <source>
        <dbReference type="ARBA" id="ARBA00022898"/>
    </source>
</evidence>
<dbReference type="InterPro" id="IPR015424">
    <property type="entry name" value="PyrdxlP-dep_Trfase"/>
</dbReference>
<dbReference type="RefSeq" id="WP_208666571.1">
    <property type="nucleotide sequence ID" value="NZ_CP022201.1"/>
</dbReference>
<proteinExistence type="inferred from homology"/>
<comment type="cofactor">
    <cofactor evidence="1">
        <name>pyridoxal 5'-phosphate</name>
        <dbReference type="ChEBI" id="CHEBI:597326"/>
    </cofactor>
</comment>
<dbReference type="InterPro" id="IPR051798">
    <property type="entry name" value="Class-II_PLP-Dep_Aminotrans"/>
</dbReference>
<dbReference type="KEGG" id="pthv:CE140_05435"/>
<evidence type="ECO:0000259" key="6">
    <source>
        <dbReference type="Pfam" id="PF00155"/>
    </source>
</evidence>
<dbReference type="SUPFAM" id="SSF53383">
    <property type="entry name" value="PLP-dependent transferases"/>
    <property type="match status" value="1"/>
</dbReference>
<gene>
    <name evidence="7" type="ORF">CEQ51_04745</name>
</gene>
<reference evidence="8" key="1">
    <citation type="journal article" date="2021" name="Front. Microbiol.">
        <title>Genomic Analysis of the 1-Aminocyclopropane-1-Carboxylate Deaminase-Producing Pseudomonas thivervalensis SC5 Reveals Its Multifaceted Roles in Soil and in Beneficial Interactions With Plants.</title>
        <authorList>
            <person name="Nascimento F.X."/>
            <person name="Uron P."/>
            <person name="Glick B.R."/>
            <person name="Giachini A."/>
            <person name="Rossi M.J."/>
        </authorList>
    </citation>
    <scope>NUCLEOTIDE SEQUENCE [LARGE SCALE GENOMIC DNA]</scope>
    <source>
        <strain evidence="8">PLM3</strain>
    </source>
</reference>
<dbReference type="EMBL" id="CP022202">
    <property type="protein sequence ID" value="AXA59403.1"/>
    <property type="molecule type" value="Genomic_DNA"/>
</dbReference>
<evidence type="ECO:0000256" key="5">
    <source>
        <dbReference type="ARBA" id="ARBA00037974"/>
    </source>
</evidence>
<dbReference type="Proteomes" id="UP000251666">
    <property type="component" value="Chromosome"/>
</dbReference>
<keyword evidence="4" id="KW-0456">Lyase</keyword>
<dbReference type="GO" id="GO:0047804">
    <property type="term" value="F:cysteine-S-conjugate beta-lyase activity"/>
    <property type="evidence" value="ECO:0007669"/>
    <property type="project" value="UniProtKB-EC"/>
</dbReference>
<dbReference type="EC" id="4.4.1.13" evidence="2"/>
<feature type="domain" description="Aminotransferase class I/classII large" evidence="6">
    <location>
        <begin position="33"/>
        <end position="373"/>
    </location>
</feature>
<dbReference type="Pfam" id="PF00155">
    <property type="entry name" value="Aminotran_1_2"/>
    <property type="match status" value="1"/>
</dbReference>
<evidence type="ECO:0000256" key="4">
    <source>
        <dbReference type="ARBA" id="ARBA00023239"/>
    </source>
</evidence>
<evidence type="ECO:0000256" key="2">
    <source>
        <dbReference type="ARBA" id="ARBA00012224"/>
    </source>
</evidence>
<dbReference type="PANTHER" id="PTHR43525:SF1">
    <property type="entry name" value="PROTEIN MALY"/>
    <property type="match status" value="1"/>
</dbReference>
<dbReference type="GO" id="GO:0030170">
    <property type="term" value="F:pyridoxal phosphate binding"/>
    <property type="evidence" value="ECO:0007669"/>
    <property type="project" value="InterPro"/>
</dbReference>
<comment type="similarity">
    <text evidence="5">Belongs to the class-II pyridoxal-phosphate-dependent aminotransferase family. MalY/PatB cystathionine beta-lyase subfamily.</text>
</comment>
<dbReference type="Gene3D" id="3.90.1150.10">
    <property type="entry name" value="Aspartate Aminotransferase, domain 1"/>
    <property type="match status" value="1"/>
</dbReference>
<dbReference type="InterPro" id="IPR015421">
    <property type="entry name" value="PyrdxlP-dep_Trfase_major"/>
</dbReference>
<dbReference type="PANTHER" id="PTHR43525">
    <property type="entry name" value="PROTEIN MALY"/>
    <property type="match status" value="1"/>
</dbReference>
<evidence type="ECO:0000256" key="1">
    <source>
        <dbReference type="ARBA" id="ARBA00001933"/>
    </source>
</evidence>
<organism evidence="7 8">
    <name type="scientific">Pseudomonas thivervalensis</name>
    <dbReference type="NCBI Taxonomy" id="86265"/>
    <lineage>
        <taxon>Bacteria</taxon>
        <taxon>Pseudomonadati</taxon>
        <taxon>Pseudomonadota</taxon>
        <taxon>Gammaproteobacteria</taxon>
        <taxon>Pseudomonadales</taxon>
        <taxon>Pseudomonadaceae</taxon>
        <taxon>Pseudomonas</taxon>
    </lineage>
</organism>
<dbReference type="GO" id="GO:0008483">
    <property type="term" value="F:transaminase activity"/>
    <property type="evidence" value="ECO:0007669"/>
    <property type="project" value="UniProtKB-KW"/>
</dbReference>
<protein>
    <recommendedName>
        <fullName evidence="2">cysteine-S-conjugate beta-lyase</fullName>
        <ecNumber evidence="2">4.4.1.13</ecNumber>
    </recommendedName>
</protein>
<keyword evidence="7" id="KW-0808">Transferase</keyword>
<keyword evidence="8" id="KW-1185">Reference proteome</keyword>
<evidence type="ECO:0000313" key="8">
    <source>
        <dbReference type="Proteomes" id="UP000251666"/>
    </source>
</evidence>
<dbReference type="InterPro" id="IPR027619">
    <property type="entry name" value="C-S_lyase_PatB-like"/>
</dbReference>
<dbReference type="InterPro" id="IPR015422">
    <property type="entry name" value="PyrdxlP-dep_Trfase_small"/>
</dbReference>
<dbReference type="NCBIfam" id="TIGR04350">
    <property type="entry name" value="C_S_lyase_PatB"/>
    <property type="match status" value="1"/>
</dbReference>
<dbReference type="Gene3D" id="3.40.640.10">
    <property type="entry name" value="Type I PLP-dependent aspartate aminotransferase-like (Major domain)"/>
    <property type="match status" value="1"/>
</dbReference>
<name>A0A2Z4ZN61_9PSED</name>
<sequence>MTFDFDTVLERQGTGSTKWSRYPADVLPMWVADMDFAAPPMVIDALHKRLEHTMLGYSVAQDNLRAAIVADLWSKYAWRVEPQQIVFLPGVEPGFNMALHALVEPQQNVVVQVPNYPPLRHAPGHWQLNKVELPFTPVNGEFHTPLAALREALQGGGALLLSNPHNPLGKVFAREELKAVADICLEQDAWIISDEIHAELCFDGRVHIPTASLSAEIAERTITLMSASKAYNIAGLKTSFAIIQNAKLRERVNSARAGMVDSVNALGLEATRAAYSEAGPWLEALKTYLQANRDYLVEAVNTRLPGITMTVPQGTYLAWLDCSGLGLDDPQGFFLKEAKVGLSAGLDFGDDAGQFVRLNFGCPRALLEEGIARMERSLQARS</sequence>
<evidence type="ECO:0000313" key="7">
    <source>
        <dbReference type="EMBL" id="AXA59403.1"/>
    </source>
</evidence>
<keyword evidence="3" id="KW-0663">Pyridoxal phosphate</keyword>
<accession>A0A2Z4ZN61</accession>
<dbReference type="InterPro" id="IPR004839">
    <property type="entry name" value="Aminotransferase_I/II_large"/>
</dbReference>